<comment type="caution">
    <text evidence="1">The sequence shown here is derived from an EMBL/GenBank/DDBJ whole genome shotgun (WGS) entry which is preliminary data.</text>
</comment>
<proteinExistence type="predicted"/>
<organism evidence="1 2">
    <name type="scientific">Ridgeia piscesae</name>
    <name type="common">Tubeworm</name>
    <dbReference type="NCBI Taxonomy" id="27915"/>
    <lineage>
        <taxon>Eukaryota</taxon>
        <taxon>Metazoa</taxon>
        <taxon>Spiralia</taxon>
        <taxon>Lophotrochozoa</taxon>
        <taxon>Annelida</taxon>
        <taxon>Polychaeta</taxon>
        <taxon>Sedentaria</taxon>
        <taxon>Canalipalpata</taxon>
        <taxon>Sabellida</taxon>
        <taxon>Siboglinidae</taxon>
        <taxon>Ridgeia</taxon>
    </lineage>
</organism>
<dbReference type="Proteomes" id="UP001209878">
    <property type="component" value="Unassembled WGS sequence"/>
</dbReference>
<evidence type="ECO:0000313" key="1">
    <source>
        <dbReference type="EMBL" id="KAK2172015.1"/>
    </source>
</evidence>
<protein>
    <submittedName>
        <fullName evidence="1">Uncharacterized protein</fullName>
    </submittedName>
</protein>
<reference evidence="1" key="1">
    <citation type="journal article" date="2023" name="Mol. Biol. Evol.">
        <title>Third-Generation Sequencing Reveals the Adaptive Role of the Epigenome in Three Deep-Sea Polychaetes.</title>
        <authorList>
            <person name="Perez M."/>
            <person name="Aroh O."/>
            <person name="Sun Y."/>
            <person name="Lan Y."/>
            <person name="Juniper S.K."/>
            <person name="Young C.R."/>
            <person name="Angers B."/>
            <person name="Qian P.Y."/>
        </authorList>
    </citation>
    <scope>NUCLEOTIDE SEQUENCE</scope>
    <source>
        <strain evidence="1">R07B-5</strain>
    </source>
</reference>
<keyword evidence="2" id="KW-1185">Reference proteome</keyword>
<accession>A0AAD9NJ66</accession>
<evidence type="ECO:0000313" key="2">
    <source>
        <dbReference type="Proteomes" id="UP001209878"/>
    </source>
</evidence>
<sequence length="124" mass="14328">MSKQCDRSGKSCSSEFIQVPKIQIYKGQYKRLKIYTNGYVTFGLAFKSRSPSRLNTRMLGYAKRKEAKRQGFAMLAPLWTDIDASSGEYFYHIYDLTKHVAIVYRASQSKGVTMRRSLLYICNN</sequence>
<dbReference type="AlphaFoldDB" id="A0AAD9NJ66"/>
<dbReference type="EMBL" id="JAODUO010001002">
    <property type="protein sequence ID" value="KAK2172015.1"/>
    <property type="molecule type" value="Genomic_DNA"/>
</dbReference>
<name>A0AAD9NJ66_RIDPI</name>
<gene>
    <name evidence="1" type="ORF">NP493_1002g01069</name>
</gene>